<keyword evidence="2" id="KW-1185">Reference proteome</keyword>
<dbReference type="AlphaFoldDB" id="A0A8T0ES30"/>
<dbReference type="InterPro" id="IPR005312">
    <property type="entry name" value="DUF1759"/>
</dbReference>
<organism evidence="1 2">
    <name type="scientific">Argiope bruennichi</name>
    <name type="common">Wasp spider</name>
    <name type="synonym">Aranea bruennichi</name>
    <dbReference type="NCBI Taxonomy" id="94029"/>
    <lineage>
        <taxon>Eukaryota</taxon>
        <taxon>Metazoa</taxon>
        <taxon>Ecdysozoa</taxon>
        <taxon>Arthropoda</taxon>
        <taxon>Chelicerata</taxon>
        <taxon>Arachnida</taxon>
        <taxon>Araneae</taxon>
        <taxon>Araneomorphae</taxon>
        <taxon>Entelegynae</taxon>
        <taxon>Araneoidea</taxon>
        <taxon>Araneidae</taxon>
        <taxon>Argiope</taxon>
    </lineage>
</organism>
<accession>A0A8T0ES30</accession>
<protein>
    <submittedName>
        <fullName evidence="1">Uncharacterized protein</fullName>
    </submittedName>
</protein>
<dbReference type="EMBL" id="JABXBU010002072">
    <property type="protein sequence ID" value="KAF8778248.1"/>
    <property type="molecule type" value="Genomic_DNA"/>
</dbReference>
<reference evidence="1" key="1">
    <citation type="journal article" date="2020" name="bioRxiv">
        <title>Chromosome-level reference genome of the European wasp spider Argiope bruennichi: a resource for studies on range expansion and evolutionary adaptation.</title>
        <authorList>
            <person name="Sheffer M.M."/>
            <person name="Hoppe A."/>
            <person name="Krehenwinkel H."/>
            <person name="Uhl G."/>
            <person name="Kuss A.W."/>
            <person name="Jensen L."/>
            <person name="Jensen C."/>
            <person name="Gillespie R.G."/>
            <person name="Hoff K.J."/>
            <person name="Prost S."/>
        </authorList>
    </citation>
    <scope>NUCLEOTIDE SEQUENCE</scope>
</reference>
<proteinExistence type="predicted"/>
<sequence>MNFKDLFVSTVHSQLSLSNSQKFQYLKGLLSDEPASLIKHIPLSNDSYEEAWGKLMDRYDKKKKIINALIKTFLEQKGISQANSTNLRNIVDTSDEVLRGLKSLGEEASSRDPWLIAFVIAKIRSETRRLGPCSSCLSWFVSPPRNWKPFVANRTSEILDLIPQIGWRYCAVKGKIQQYEDPEVCLLRICQDCRLWWGGPYFPNIIRGDWPSNSIQNQ</sequence>
<gene>
    <name evidence="1" type="ORF">HNY73_014988</name>
</gene>
<dbReference type="Proteomes" id="UP000807504">
    <property type="component" value="Unassembled WGS sequence"/>
</dbReference>
<reference evidence="1" key="2">
    <citation type="submission" date="2020-06" db="EMBL/GenBank/DDBJ databases">
        <authorList>
            <person name="Sheffer M."/>
        </authorList>
    </citation>
    <scope>NUCLEOTIDE SEQUENCE</scope>
</reference>
<comment type="caution">
    <text evidence="1">The sequence shown here is derived from an EMBL/GenBank/DDBJ whole genome shotgun (WGS) entry which is preliminary data.</text>
</comment>
<evidence type="ECO:0000313" key="2">
    <source>
        <dbReference type="Proteomes" id="UP000807504"/>
    </source>
</evidence>
<dbReference type="Pfam" id="PF03564">
    <property type="entry name" value="DUF1759"/>
    <property type="match status" value="1"/>
</dbReference>
<evidence type="ECO:0000313" key="1">
    <source>
        <dbReference type="EMBL" id="KAF8778248.1"/>
    </source>
</evidence>
<name>A0A8T0ES30_ARGBR</name>